<accession>A0ABP8ZG61</accession>
<dbReference type="Proteomes" id="UP001500121">
    <property type="component" value="Unassembled WGS sequence"/>
</dbReference>
<evidence type="ECO:0000256" key="4">
    <source>
        <dbReference type="ARBA" id="ARBA00022475"/>
    </source>
</evidence>
<dbReference type="InterPro" id="IPR038665">
    <property type="entry name" value="Voltage-dep_anion_channel_sf"/>
</dbReference>
<organism evidence="10 11">
    <name type="scientific">Amnibacterium soli</name>
    <dbReference type="NCBI Taxonomy" id="1282736"/>
    <lineage>
        <taxon>Bacteria</taxon>
        <taxon>Bacillati</taxon>
        <taxon>Actinomycetota</taxon>
        <taxon>Actinomycetes</taxon>
        <taxon>Micrococcales</taxon>
        <taxon>Microbacteriaceae</taxon>
        <taxon>Amnibacterium</taxon>
    </lineage>
</organism>
<evidence type="ECO:0000256" key="1">
    <source>
        <dbReference type="ARBA" id="ARBA00004651"/>
    </source>
</evidence>
<gene>
    <name evidence="10" type="ORF">GCM10025783_29950</name>
</gene>
<feature type="transmembrane region" description="Helical" evidence="9">
    <location>
        <begin position="227"/>
        <end position="250"/>
    </location>
</feature>
<feature type="transmembrane region" description="Helical" evidence="9">
    <location>
        <begin position="89"/>
        <end position="112"/>
    </location>
</feature>
<sequence>MCSPNERPVSREWIGEHSDRMPTSTLAHPNTGADAAPGRRFFQQLEHPGQIVSNLTPNWFASIMGTGIVANAAASLPLQFPGLRTGATIVWAIAAVLLVALTIATVLHWVRYRATASRHHLNPLISHFYGAPPMAILTVGAGTLLLGKDWIGLPAAVGIDWVLWTIGTILGLGSAVLVPYLAFTRHENKPDAAFGGWLMPIVPPMVSASTGALLLPYAAAGQARETLLWACYGMFGLSLLTSIVVITLIWNRLSQHKIGAAAMVPTLWIVLGPVGQSITAVNLLAGNAAIAVGASMAHGLLVVALVYGFAMLGFALLWTTIAGLITIRTAREHLPFSLTWWSFTFPVGTVVTGLNGLALHSGLVAVQVLAVTYYVGLVAAWLTVATRTFHGSVIRGTLLAPPKAA</sequence>
<feature type="transmembrane region" description="Helical" evidence="9">
    <location>
        <begin position="161"/>
        <end position="182"/>
    </location>
</feature>
<dbReference type="EMBL" id="BAABLP010000007">
    <property type="protein sequence ID" value="GAA4754858.1"/>
    <property type="molecule type" value="Genomic_DNA"/>
</dbReference>
<evidence type="ECO:0000256" key="9">
    <source>
        <dbReference type="SAM" id="Phobius"/>
    </source>
</evidence>
<reference evidence="11" key="1">
    <citation type="journal article" date="2019" name="Int. J. Syst. Evol. Microbiol.">
        <title>The Global Catalogue of Microorganisms (GCM) 10K type strain sequencing project: providing services to taxonomists for standard genome sequencing and annotation.</title>
        <authorList>
            <consortium name="The Broad Institute Genomics Platform"/>
            <consortium name="The Broad Institute Genome Sequencing Center for Infectious Disease"/>
            <person name="Wu L."/>
            <person name="Ma J."/>
        </authorList>
    </citation>
    <scope>NUCLEOTIDE SEQUENCE [LARGE SCALE GENOMIC DNA]</scope>
    <source>
        <strain evidence="11">JCM 19015</strain>
    </source>
</reference>
<evidence type="ECO:0000256" key="2">
    <source>
        <dbReference type="ARBA" id="ARBA00008566"/>
    </source>
</evidence>
<feature type="transmembrane region" description="Helical" evidence="9">
    <location>
        <begin position="338"/>
        <end position="358"/>
    </location>
</feature>
<dbReference type="Gene3D" id="1.50.10.150">
    <property type="entry name" value="Voltage-dependent anion channel"/>
    <property type="match status" value="1"/>
</dbReference>
<dbReference type="CDD" id="cd09320">
    <property type="entry name" value="TDT_like_2"/>
    <property type="match status" value="1"/>
</dbReference>
<feature type="region of interest" description="Disordered" evidence="8">
    <location>
        <begin position="1"/>
        <end position="24"/>
    </location>
</feature>
<dbReference type="InterPro" id="IPR004695">
    <property type="entry name" value="SLAC1/Mae1/Ssu1/TehA"/>
</dbReference>
<feature type="compositionally biased region" description="Basic and acidic residues" evidence="8">
    <location>
        <begin position="8"/>
        <end position="20"/>
    </location>
</feature>
<proteinExistence type="inferred from homology"/>
<comment type="subcellular location">
    <subcellularLocation>
        <location evidence="1">Cell membrane</location>
        <topology evidence="1">Multi-pass membrane protein</topology>
    </subcellularLocation>
</comment>
<dbReference type="PANTHER" id="PTHR31686">
    <property type="match status" value="1"/>
</dbReference>
<feature type="transmembrane region" description="Helical" evidence="9">
    <location>
        <begin position="124"/>
        <end position="146"/>
    </location>
</feature>
<feature type="transmembrane region" description="Helical" evidence="9">
    <location>
        <begin position="59"/>
        <end position="77"/>
    </location>
</feature>
<feature type="transmembrane region" description="Helical" evidence="9">
    <location>
        <begin position="364"/>
        <end position="385"/>
    </location>
</feature>
<protein>
    <submittedName>
        <fullName evidence="10">TDT family transporter</fullName>
    </submittedName>
</protein>
<keyword evidence="5 9" id="KW-0812">Transmembrane</keyword>
<dbReference type="InterPro" id="IPR051629">
    <property type="entry name" value="Sulfite_efflux_TDT"/>
</dbReference>
<evidence type="ECO:0000256" key="6">
    <source>
        <dbReference type="ARBA" id="ARBA00022989"/>
    </source>
</evidence>
<keyword evidence="3" id="KW-0813">Transport</keyword>
<evidence type="ECO:0000256" key="3">
    <source>
        <dbReference type="ARBA" id="ARBA00022448"/>
    </source>
</evidence>
<name>A0ABP8ZG61_9MICO</name>
<keyword evidence="7 9" id="KW-0472">Membrane</keyword>
<evidence type="ECO:0000256" key="8">
    <source>
        <dbReference type="SAM" id="MobiDB-lite"/>
    </source>
</evidence>
<dbReference type="PANTHER" id="PTHR31686:SF1">
    <property type="entry name" value="SULFITE EFFLUX PUMP SSU1"/>
    <property type="match status" value="1"/>
</dbReference>
<comment type="caution">
    <text evidence="10">The sequence shown here is derived from an EMBL/GenBank/DDBJ whole genome shotgun (WGS) entry which is preliminary data.</text>
</comment>
<dbReference type="Pfam" id="PF03595">
    <property type="entry name" value="SLAC1"/>
    <property type="match status" value="1"/>
</dbReference>
<evidence type="ECO:0000313" key="10">
    <source>
        <dbReference type="EMBL" id="GAA4754858.1"/>
    </source>
</evidence>
<evidence type="ECO:0000313" key="11">
    <source>
        <dbReference type="Proteomes" id="UP001500121"/>
    </source>
</evidence>
<keyword evidence="4" id="KW-1003">Cell membrane</keyword>
<feature type="transmembrane region" description="Helical" evidence="9">
    <location>
        <begin position="194"/>
        <end position="215"/>
    </location>
</feature>
<feature type="transmembrane region" description="Helical" evidence="9">
    <location>
        <begin position="297"/>
        <end position="326"/>
    </location>
</feature>
<evidence type="ECO:0000256" key="5">
    <source>
        <dbReference type="ARBA" id="ARBA00022692"/>
    </source>
</evidence>
<evidence type="ECO:0000256" key="7">
    <source>
        <dbReference type="ARBA" id="ARBA00023136"/>
    </source>
</evidence>
<comment type="similarity">
    <text evidence="2">Belongs to the tellurite-resistance/dicarboxylate transporter (TDT) family.</text>
</comment>
<feature type="transmembrane region" description="Helical" evidence="9">
    <location>
        <begin position="262"/>
        <end position="285"/>
    </location>
</feature>
<keyword evidence="6 9" id="KW-1133">Transmembrane helix</keyword>
<keyword evidence="11" id="KW-1185">Reference proteome</keyword>